<dbReference type="InterPro" id="IPR050950">
    <property type="entry name" value="HTH-type_LysR_regulators"/>
</dbReference>
<feature type="domain" description="HTH lysR-type" evidence="5">
    <location>
        <begin position="3"/>
        <end position="60"/>
    </location>
</feature>
<reference evidence="6" key="2">
    <citation type="submission" date="2024-09" db="EMBL/GenBank/DDBJ databases">
        <authorList>
            <person name="Veyrier F.J."/>
        </authorList>
    </citation>
    <scope>NUCLEOTIDE SEQUENCE</scope>
    <source>
        <strain evidence="6">17694</strain>
    </source>
</reference>
<evidence type="ECO:0000313" key="6">
    <source>
        <dbReference type="EMBL" id="UOP05020.1"/>
    </source>
</evidence>
<dbReference type="Proteomes" id="UP000831534">
    <property type="component" value="Chromosome"/>
</dbReference>
<dbReference type="Pfam" id="PF00126">
    <property type="entry name" value="HTH_1"/>
    <property type="match status" value="1"/>
</dbReference>
<name>A0A8T9MT17_9NEIS</name>
<reference evidence="6" key="1">
    <citation type="journal article" date="2022" name="Res Sq">
        <title>Evolution of multicellular longitudinally dividing oral cavity symbionts (Neisseriaceae).</title>
        <authorList>
            <person name="Nyongesa S."/>
            <person name="Weber P."/>
            <person name="Bernet E."/>
            <person name="Pullido F."/>
            <person name="Nieckarz M."/>
            <person name="Delaby M."/>
            <person name="Nieves C."/>
            <person name="Viehboeck T."/>
            <person name="Krause N."/>
            <person name="Rivera-Millot A."/>
            <person name="Nakamura A."/>
            <person name="Vischer N."/>
            <person name="VanNieuwenhze M."/>
            <person name="Brun Y."/>
            <person name="Cava F."/>
            <person name="Bulgheresi S."/>
            <person name="Veyrier F."/>
        </authorList>
    </citation>
    <scope>NUCLEOTIDE SEQUENCE</scope>
    <source>
        <strain evidence="6">17694</strain>
    </source>
</reference>
<dbReference type="GO" id="GO:0003677">
    <property type="term" value="F:DNA binding"/>
    <property type="evidence" value="ECO:0007669"/>
    <property type="project" value="UniProtKB-KW"/>
</dbReference>
<dbReference type="InterPro" id="IPR036390">
    <property type="entry name" value="WH_DNA-bd_sf"/>
</dbReference>
<dbReference type="KEGG" id="ckh:LVJ77_01485"/>
<evidence type="ECO:0000256" key="2">
    <source>
        <dbReference type="ARBA" id="ARBA00023015"/>
    </source>
</evidence>
<keyword evidence="4" id="KW-0804">Transcription</keyword>
<evidence type="ECO:0000256" key="4">
    <source>
        <dbReference type="ARBA" id="ARBA00023163"/>
    </source>
</evidence>
<dbReference type="SUPFAM" id="SSF53850">
    <property type="entry name" value="Periplasmic binding protein-like II"/>
    <property type="match status" value="1"/>
</dbReference>
<dbReference type="GO" id="GO:0005829">
    <property type="term" value="C:cytosol"/>
    <property type="evidence" value="ECO:0007669"/>
    <property type="project" value="TreeGrafter"/>
</dbReference>
<dbReference type="RefSeq" id="WP_027009152.1">
    <property type="nucleotide sequence ID" value="NZ_CP091521.1"/>
</dbReference>
<accession>A0A8T9MT17</accession>
<dbReference type="FunFam" id="1.10.10.10:FF:000001">
    <property type="entry name" value="LysR family transcriptional regulator"/>
    <property type="match status" value="1"/>
</dbReference>
<dbReference type="GO" id="GO:0003700">
    <property type="term" value="F:DNA-binding transcription factor activity"/>
    <property type="evidence" value="ECO:0007669"/>
    <property type="project" value="InterPro"/>
</dbReference>
<evidence type="ECO:0000256" key="3">
    <source>
        <dbReference type="ARBA" id="ARBA00023125"/>
    </source>
</evidence>
<keyword evidence="2" id="KW-0805">Transcription regulation</keyword>
<dbReference type="PROSITE" id="PS50931">
    <property type="entry name" value="HTH_LYSR"/>
    <property type="match status" value="1"/>
</dbReference>
<dbReference type="Pfam" id="PF03466">
    <property type="entry name" value="LysR_substrate"/>
    <property type="match status" value="1"/>
</dbReference>
<protein>
    <submittedName>
        <fullName evidence="6">LysR family transcriptional regulator</fullName>
    </submittedName>
</protein>
<evidence type="ECO:0000259" key="5">
    <source>
        <dbReference type="PROSITE" id="PS50931"/>
    </source>
</evidence>
<dbReference type="AlphaFoldDB" id="A0A8T9MT17"/>
<comment type="similarity">
    <text evidence="1">Belongs to the LysR transcriptional regulatory family.</text>
</comment>
<keyword evidence="3" id="KW-0238">DNA-binding</keyword>
<gene>
    <name evidence="6" type="ORF">LVJ77_01485</name>
</gene>
<keyword evidence="7" id="KW-1185">Reference proteome</keyword>
<dbReference type="PANTHER" id="PTHR30419">
    <property type="entry name" value="HTH-TYPE TRANSCRIPTIONAL REGULATOR YBHD"/>
    <property type="match status" value="1"/>
</dbReference>
<evidence type="ECO:0000256" key="1">
    <source>
        <dbReference type="ARBA" id="ARBA00009437"/>
    </source>
</evidence>
<dbReference type="PRINTS" id="PR00039">
    <property type="entry name" value="HTHLYSR"/>
</dbReference>
<dbReference type="InterPro" id="IPR005119">
    <property type="entry name" value="LysR_subst-bd"/>
</dbReference>
<dbReference type="SUPFAM" id="SSF46785">
    <property type="entry name" value="Winged helix' DNA-binding domain"/>
    <property type="match status" value="1"/>
</dbReference>
<dbReference type="Gene3D" id="3.40.190.290">
    <property type="match status" value="1"/>
</dbReference>
<dbReference type="CDD" id="cd08440">
    <property type="entry name" value="PBP2_LTTR_like_4"/>
    <property type="match status" value="1"/>
</dbReference>
<dbReference type="InterPro" id="IPR000847">
    <property type="entry name" value="LysR_HTH_N"/>
</dbReference>
<evidence type="ECO:0000313" key="7">
    <source>
        <dbReference type="Proteomes" id="UP000831534"/>
    </source>
</evidence>
<dbReference type="EMBL" id="CP091521">
    <property type="protein sequence ID" value="UOP05020.1"/>
    <property type="molecule type" value="Genomic_DNA"/>
</dbReference>
<organism evidence="6 7">
    <name type="scientific">Conchiformibius kuhniae</name>
    <dbReference type="NCBI Taxonomy" id="211502"/>
    <lineage>
        <taxon>Bacteria</taxon>
        <taxon>Pseudomonadati</taxon>
        <taxon>Pseudomonadota</taxon>
        <taxon>Betaproteobacteria</taxon>
        <taxon>Neisseriales</taxon>
        <taxon>Neisseriaceae</taxon>
        <taxon>Conchiformibius</taxon>
    </lineage>
</organism>
<sequence>MNITLRQLKAFITVADCGSFTRAADTLCLTQSALSGLIKELEHNLGVRLFDRTTRQLHLSAAGEVLLPQAQRILHELDMLDLELHNLKSRYQGQVKIAVSQQLAASALPDLLAAFRSRCPDIRVNLLDCDVEQVLRRVQGNEADFGIGPERTHGSDTESEHLFALPFYLVLPPSHPLARRRKVCWHDLAGQTLIALNSPFTDRLASALPEQAAQIVRHPAYRVNFLSTALGMVRAGLGVSFCMPYAADWVRRHGLTMKPLYKPQVERSFYLYRRRHRSFSVAADALYRFIRAYIAEKTGATPL</sequence>
<dbReference type="InterPro" id="IPR036388">
    <property type="entry name" value="WH-like_DNA-bd_sf"/>
</dbReference>
<dbReference type="PANTHER" id="PTHR30419:SF30">
    <property type="entry name" value="LYSR FAMILY TRANSCRIPTIONAL REGULATOR"/>
    <property type="match status" value="1"/>
</dbReference>
<proteinExistence type="inferred from homology"/>
<dbReference type="Gene3D" id="1.10.10.10">
    <property type="entry name" value="Winged helix-like DNA-binding domain superfamily/Winged helix DNA-binding domain"/>
    <property type="match status" value="1"/>
</dbReference>